<dbReference type="AlphaFoldDB" id="A0A328BY97"/>
<evidence type="ECO:0008006" key="3">
    <source>
        <dbReference type="Google" id="ProtNLM"/>
    </source>
</evidence>
<organism evidence="1 2">
    <name type="scientific">Glaesserella australis</name>
    <dbReference type="NCBI Taxonomy" id="2094024"/>
    <lineage>
        <taxon>Bacteria</taxon>
        <taxon>Pseudomonadati</taxon>
        <taxon>Pseudomonadota</taxon>
        <taxon>Gammaproteobacteria</taxon>
        <taxon>Pasteurellales</taxon>
        <taxon>Pasteurellaceae</taxon>
        <taxon>Glaesserella</taxon>
    </lineage>
</organism>
<keyword evidence="2" id="KW-1185">Reference proteome</keyword>
<gene>
    <name evidence="1" type="ORF">C5N92_07895</name>
</gene>
<dbReference type="EMBL" id="PTPX01000014">
    <property type="protein sequence ID" value="RAL18625.1"/>
    <property type="molecule type" value="Genomic_DNA"/>
</dbReference>
<name>A0A328BY97_9PAST</name>
<protein>
    <recommendedName>
        <fullName evidence="3">Glycosyl transferase</fullName>
    </recommendedName>
</protein>
<dbReference type="RefSeq" id="WP_111750305.1">
    <property type="nucleotide sequence ID" value="NZ_PTPX01000014.1"/>
</dbReference>
<accession>A0A328BY97</accession>
<sequence length="289" mass="33771">MNLLLLTFGERLENHYQAVFSILSFAKDKLINRIIVVTDRSEFYSFLNEKVEIINIDKSTLLQWQEPYQFFWKVKIKALELVQSKYPDDHLLYVDSDTFLAKDLTEINDKLDKGHAFMHILENKISFNSSNTFKKMFKSLNGKSFSNITINENSEMWNAGVIALSAQNAKEIIKLALATCDEMCATDCPRRLIEQFAFSISLKHLAQLNSCETIIGHYWGNKEEWNRLIADFFVNAHLKHLSVDQQISILSEYNWNQLPLEKKKRNSAEKLKKLINQIFPIKTIRYFES</sequence>
<proteinExistence type="predicted"/>
<evidence type="ECO:0000313" key="1">
    <source>
        <dbReference type="EMBL" id="RAL18625.1"/>
    </source>
</evidence>
<evidence type="ECO:0000313" key="2">
    <source>
        <dbReference type="Proteomes" id="UP000248689"/>
    </source>
</evidence>
<reference evidence="2" key="1">
    <citation type="submission" date="2018-02" db="EMBL/GenBank/DDBJ databases">
        <title>Glaesserella australis sp. nov., isolated from the lungs of pigs.</title>
        <authorList>
            <person name="Turni C."/>
            <person name="Christensen H."/>
        </authorList>
    </citation>
    <scope>NUCLEOTIDE SEQUENCE [LARGE SCALE GENOMIC DNA]</scope>
    <source>
        <strain evidence="2">HS4635</strain>
    </source>
</reference>
<comment type="caution">
    <text evidence="1">The sequence shown here is derived from an EMBL/GenBank/DDBJ whole genome shotgun (WGS) entry which is preliminary data.</text>
</comment>
<dbReference type="InterPro" id="IPR029044">
    <property type="entry name" value="Nucleotide-diphossugar_trans"/>
</dbReference>
<dbReference type="Proteomes" id="UP000248689">
    <property type="component" value="Unassembled WGS sequence"/>
</dbReference>
<dbReference type="OrthoDB" id="850028at2"/>
<dbReference type="SUPFAM" id="SSF53448">
    <property type="entry name" value="Nucleotide-diphospho-sugar transferases"/>
    <property type="match status" value="1"/>
</dbReference>